<dbReference type="InterPro" id="IPR027902">
    <property type="entry name" value="DUF4487"/>
</dbReference>
<dbReference type="EMBL" id="CAKKLH010000068">
    <property type="protein sequence ID" value="CAH0101796.1"/>
    <property type="molecule type" value="Genomic_DNA"/>
</dbReference>
<organism evidence="1 2">
    <name type="scientific">Daphnia galeata</name>
    <dbReference type="NCBI Taxonomy" id="27404"/>
    <lineage>
        <taxon>Eukaryota</taxon>
        <taxon>Metazoa</taxon>
        <taxon>Ecdysozoa</taxon>
        <taxon>Arthropoda</taxon>
        <taxon>Crustacea</taxon>
        <taxon>Branchiopoda</taxon>
        <taxon>Diplostraca</taxon>
        <taxon>Cladocera</taxon>
        <taxon>Anomopoda</taxon>
        <taxon>Daphniidae</taxon>
        <taxon>Daphnia</taxon>
    </lineage>
</organism>
<dbReference type="Pfam" id="PF14868">
    <property type="entry name" value="DUF4487"/>
    <property type="match status" value="1"/>
</dbReference>
<dbReference type="Proteomes" id="UP000789390">
    <property type="component" value="Unassembled WGS sequence"/>
</dbReference>
<dbReference type="AlphaFoldDB" id="A0A8J2RGT3"/>
<sequence length="877" mass="97884">MLGLKLGPFLAGFDPFLETMADSWNLTLDHSVFDDWNPDSKIIIRENDFTDTFNLVQKLDEDGVNQTDTAQLEHQLSISFLKMCCDFSEKDVEPILQMGMVVSQKLMFLSFPMCQLTIQTCKHILLQVLASDSSNVLKQYFECVGHCLLHVKGSKDSTSLITIFEIIEQTYSSCSNRTATVLDELFKHSSGMLMTALPIIEQQTFDDDSSVIKLLIPLIAIGRYSCKLDAKSMALIWKLVLKTMQQYPEICTKLNLEAVVVFLIQEVFYLFDMLHQNPNNISKLAKVAGFLIKVIIGLIEKDSAMLEKENANEATLNLVFQLQKFTPDAVKYELSLSDDLVRLLELHVSITIHPILENLTKTRRLMSSLLKVSSNCPPENRLNFIRLLGLLLTPSYQLNMGENNNSVSSNDILSMFLSAVDRGHVEFSRAILLHGIIHSGKGIVTVPIYELLVTQAIAAMAILPPNSVVQSVAILLQSVIKNGFWAYLISCDILTFMARYGSSQFCVELIQHLFLLNPSAPAPCSRLMCLANRLISLLSPAGRAILLKSHPIDKYSNLWAAINWTCFSADQKADFHRCLLPSANNSQFLKACTLLRLHSICTSGNNSILQERNDFLPNLIKLGTILLSGLNNRSAKDYHRHIEHLLVCVMRVLLYTAQPGQKESHLNLMQVLKLALDSKSITPVQLDTTDFLSKIGASGVAGSPQQIALLRVIANLFCESTASRSFLVQLSSLRAFEIFFKATPHSHLASSCIREGQDVVVKQFISRNPTKPLIGEASFLFSSQSNCLTNPPCQLNSFQKLPIEAYSLLAADSLDQRAESYSNGSLSKRPRLDNTDQLPFILNTLAKIVADIGQLGPLPMWSKEEIKERVNTLNSYL</sequence>
<accession>A0A8J2RGT3</accession>
<evidence type="ECO:0000313" key="2">
    <source>
        <dbReference type="Proteomes" id="UP000789390"/>
    </source>
</evidence>
<protein>
    <submittedName>
        <fullName evidence="1">Uncharacterized protein</fullName>
    </submittedName>
</protein>
<name>A0A8J2RGT3_9CRUS</name>
<comment type="caution">
    <text evidence="1">The sequence shown here is derived from an EMBL/GenBank/DDBJ whole genome shotgun (WGS) entry which is preliminary data.</text>
</comment>
<dbReference type="PANTHER" id="PTHR16071:SF2">
    <property type="entry name" value="FIGNL1-INTERACTING REGULATOR OF RECOMBINATION AND MITOSIS"/>
    <property type="match status" value="1"/>
</dbReference>
<dbReference type="OrthoDB" id="10348778at2759"/>
<gene>
    <name evidence="1" type="ORF">DGAL_LOCUS4147</name>
</gene>
<dbReference type="PANTHER" id="PTHR16071">
    <property type="entry name" value="CHROMOSOME 1 OPEN READING FRAME 112"/>
    <property type="match status" value="1"/>
</dbReference>
<evidence type="ECO:0000313" key="1">
    <source>
        <dbReference type="EMBL" id="CAH0101796.1"/>
    </source>
</evidence>
<proteinExistence type="predicted"/>
<keyword evidence="2" id="KW-1185">Reference proteome</keyword>
<reference evidence="1" key="1">
    <citation type="submission" date="2021-11" db="EMBL/GenBank/DDBJ databases">
        <authorList>
            <person name="Schell T."/>
        </authorList>
    </citation>
    <scope>NUCLEOTIDE SEQUENCE</scope>
    <source>
        <strain evidence="1">M5</strain>
    </source>
</reference>